<dbReference type="InterPro" id="IPR050553">
    <property type="entry name" value="Thioredoxin_ResA/DsbE_sf"/>
</dbReference>
<evidence type="ECO:0000256" key="1">
    <source>
        <dbReference type="ARBA" id="ARBA00004196"/>
    </source>
</evidence>
<evidence type="ECO:0000256" key="2">
    <source>
        <dbReference type="ARBA" id="ARBA00022748"/>
    </source>
</evidence>
<feature type="domain" description="Thioredoxin" evidence="5">
    <location>
        <begin position="309"/>
        <end position="451"/>
    </location>
</feature>
<dbReference type="Proteomes" id="UP000236893">
    <property type="component" value="Unassembled WGS sequence"/>
</dbReference>
<dbReference type="InterPro" id="IPR013740">
    <property type="entry name" value="Redoxin"/>
</dbReference>
<dbReference type="Gene3D" id="3.40.30.10">
    <property type="entry name" value="Glutaredoxin"/>
    <property type="match status" value="1"/>
</dbReference>
<comment type="caution">
    <text evidence="6">The sequence shown here is derived from an EMBL/GenBank/DDBJ whole genome shotgun (WGS) entry which is preliminary data.</text>
</comment>
<dbReference type="InterPro" id="IPR013766">
    <property type="entry name" value="Thioredoxin_domain"/>
</dbReference>
<dbReference type="InterPro" id="IPR036249">
    <property type="entry name" value="Thioredoxin-like_sf"/>
</dbReference>
<evidence type="ECO:0000313" key="6">
    <source>
        <dbReference type="EMBL" id="POY37374.1"/>
    </source>
</evidence>
<dbReference type="RefSeq" id="WP_103788282.1">
    <property type="nucleotide sequence ID" value="NZ_PQVF01000004.1"/>
</dbReference>
<evidence type="ECO:0000259" key="5">
    <source>
        <dbReference type="PROSITE" id="PS51352"/>
    </source>
</evidence>
<dbReference type="OrthoDB" id="1095575at2"/>
<evidence type="ECO:0000256" key="3">
    <source>
        <dbReference type="ARBA" id="ARBA00023157"/>
    </source>
</evidence>
<dbReference type="SUPFAM" id="SSF52833">
    <property type="entry name" value="Thioredoxin-like"/>
    <property type="match status" value="1"/>
</dbReference>
<dbReference type="PANTHER" id="PTHR42852:SF6">
    <property type="entry name" value="THIOL:DISULFIDE INTERCHANGE PROTEIN DSBE"/>
    <property type="match status" value="1"/>
</dbReference>
<keyword evidence="4" id="KW-0676">Redox-active center</keyword>
<dbReference type="GO" id="GO:0017004">
    <property type="term" value="P:cytochrome complex assembly"/>
    <property type="evidence" value="ECO:0007669"/>
    <property type="project" value="UniProtKB-KW"/>
</dbReference>
<gene>
    <name evidence="6" type="ORF">C3K47_06320</name>
</gene>
<keyword evidence="3" id="KW-1015">Disulfide bond</keyword>
<name>A0A2S5A4B8_9SPHI</name>
<dbReference type="CDD" id="cd02966">
    <property type="entry name" value="TlpA_like_family"/>
    <property type="match status" value="1"/>
</dbReference>
<sequence>MKNIFRQAAIVSLGLIITIQTYAEDGIKTIVKGSVQNAKIKSIMISRRTNMRGDKVTDSIASNGQFQLSMNVKQAGFYVLSSISGNLDGVDMYLKPGDQIAIKIEKYQLVMSGKGSELNQFLYNIQKSMPYQGWVASYRQTYNERVKAINNSINPEVIRNKSLLLGNAQGEYLNKVFGPLIEYKSHGGTPDMMEVNFSDLDIQLVPEIMVYPNWNETVTELMFAKVRSGNLKVRSINTWIADFGNAIAHPKLREEFMLELINYSASNGDLTLNKEIKEALPLIKEPKNIARLNTIKIKLAMNLNNYKSAPAGTDMNTYSFHDLTGKQVSISDYKGKIIFIDIWNTGCRPCIAEMPFLRKMEQDMQGEDVVFLSISCDYTTEVWKKFLENRNQTDEHQLIMGKKNPFFEKIGRSGIPRFVVLDKEGKMVNSNCCKRPSNPLLKVYLTELLNQ</sequence>
<comment type="subcellular location">
    <subcellularLocation>
        <location evidence="1">Cell envelope</location>
    </subcellularLocation>
</comment>
<organism evidence="6 7">
    <name type="scientific">Solitalea longa</name>
    <dbReference type="NCBI Taxonomy" id="2079460"/>
    <lineage>
        <taxon>Bacteria</taxon>
        <taxon>Pseudomonadati</taxon>
        <taxon>Bacteroidota</taxon>
        <taxon>Sphingobacteriia</taxon>
        <taxon>Sphingobacteriales</taxon>
        <taxon>Sphingobacteriaceae</taxon>
        <taxon>Solitalea</taxon>
    </lineage>
</organism>
<dbReference type="PANTHER" id="PTHR42852">
    <property type="entry name" value="THIOL:DISULFIDE INTERCHANGE PROTEIN DSBE"/>
    <property type="match status" value="1"/>
</dbReference>
<protein>
    <recommendedName>
        <fullName evidence="5">Thioredoxin domain-containing protein</fullName>
    </recommendedName>
</protein>
<dbReference type="GO" id="GO:0030313">
    <property type="term" value="C:cell envelope"/>
    <property type="evidence" value="ECO:0007669"/>
    <property type="project" value="UniProtKB-SubCell"/>
</dbReference>
<keyword evidence="7" id="KW-1185">Reference proteome</keyword>
<dbReference type="PROSITE" id="PS51352">
    <property type="entry name" value="THIOREDOXIN_2"/>
    <property type="match status" value="1"/>
</dbReference>
<evidence type="ECO:0000256" key="4">
    <source>
        <dbReference type="ARBA" id="ARBA00023284"/>
    </source>
</evidence>
<proteinExistence type="predicted"/>
<evidence type="ECO:0000313" key="7">
    <source>
        <dbReference type="Proteomes" id="UP000236893"/>
    </source>
</evidence>
<reference evidence="6 7" key="1">
    <citation type="submission" date="2018-01" db="EMBL/GenBank/DDBJ databases">
        <authorList>
            <person name="Gaut B.S."/>
            <person name="Morton B.R."/>
            <person name="Clegg M.T."/>
            <person name="Duvall M.R."/>
        </authorList>
    </citation>
    <scope>NUCLEOTIDE SEQUENCE [LARGE SCALE GENOMIC DNA]</scope>
    <source>
        <strain evidence="6 7">HR-AV</strain>
    </source>
</reference>
<dbReference type="Pfam" id="PF08534">
    <property type="entry name" value="Redoxin"/>
    <property type="match status" value="1"/>
</dbReference>
<accession>A0A2S5A4B8</accession>
<keyword evidence="2" id="KW-0201">Cytochrome c-type biogenesis</keyword>
<dbReference type="AlphaFoldDB" id="A0A2S5A4B8"/>
<dbReference type="EMBL" id="PQVF01000004">
    <property type="protein sequence ID" value="POY37374.1"/>
    <property type="molecule type" value="Genomic_DNA"/>
</dbReference>